<sequence>MGDGNVDGREAAGGEDQANHNHRRCSKRLWVFILLLAFLNVVLADRTPSKTRRKSRNGKSSTAEELTGFSGGSQRKKEIGDLLRGDGEKGTKRRGGKRQHRGPRGRRRGARGHKVKRGYGRGSSAQPSSPDKLFGPYEYVHPRPKAQFVSPATTIGFREGSSPVDGSSLRDDMVSVRGSTSGTHQGKIRLADDGLTAVFVPDEPFHNGERVRVRLQQGDGSAKDTLAPQYKWYFETSSTWEPWADVEPHTQPPAQPPAGWYKPSSSRVQGQQTGGGDTLEKVDDWHLTRTDDGVDEWVVQPEGLQGPDSVVTDGESWSFYELAPRDLPQWRVTRKATEGETGEGLIFVAVNQGHERNHYLIIMTDEGQLVYFRQSNGTISDFRPHPDGNLSYIDKGTAPHFDRGGDPKCATTLSPEYQPSTSYCMQHDYRVDPHGIQISRDGRALMLAKDTQTMPNGTKARGFVLQEVDTQGLVMFEFRSWDHFTIDDGQAMSHHGDPWHANSADWTDDEHYVVNLRNAGGVIKIARSGDIVWRWGGTDSFNQFAINDTDSVIDPHDVRWLGSGRFSLFDNHNCCHAEHVGSSDKRWAADAKQCCSQPFSRAVEYQLDEDTKRATKVFEYRNSPQDYLGMITGNVQTLDNGNRVISWGLSQRPHPSPPFITEVTAAGEKVFEARFIEADDSRPATYRAFRFPWQSPGEGGSPQAKCSPQGRLHFAWNGATEVRKWMIMIGDSNPPKQHLMTVSKVRFEQWVPMKNALSACEFYMVEALDADDHALGTSDVVPSPGCRDGGGGGMTVSGVRGFEGQTGGSGGNKRPKGPVQERDQ</sequence>
<dbReference type="InParanoid" id="A0A0G4EBI6"/>
<name>A0A0G4EBI6_VITBC</name>
<dbReference type="PANTHER" id="PTHR35340:SF5">
    <property type="entry name" value="ASST-DOMAIN-CONTAINING PROTEIN"/>
    <property type="match status" value="1"/>
</dbReference>
<proteinExistence type="predicted"/>
<feature type="region of interest" description="Disordered" evidence="1">
    <location>
        <begin position="1"/>
        <end position="22"/>
    </location>
</feature>
<gene>
    <name evidence="3" type="ORF">Vbra_20168</name>
</gene>
<dbReference type="OrthoDB" id="5427350at2759"/>
<dbReference type="InterPro" id="IPR053143">
    <property type="entry name" value="Arylsulfate_ST"/>
</dbReference>
<feature type="compositionally biased region" description="Basic and acidic residues" evidence="1">
    <location>
        <begin position="75"/>
        <end position="90"/>
    </location>
</feature>
<dbReference type="InterPro" id="IPR010262">
    <property type="entry name" value="Arylsulfotransferase_bact"/>
</dbReference>
<dbReference type="PhylomeDB" id="A0A0G4EBI6"/>
<dbReference type="AlphaFoldDB" id="A0A0G4EBI6"/>
<evidence type="ECO:0000256" key="2">
    <source>
        <dbReference type="SAM" id="Phobius"/>
    </source>
</evidence>
<organism evidence="3 4">
    <name type="scientific">Vitrella brassicaformis (strain CCMP3155)</name>
    <dbReference type="NCBI Taxonomy" id="1169540"/>
    <lineage>
        <taxon>Eukaryota</taxon>
        <taxon>Sar</taxon>
        <taxon>Alveolata</taxon>
        <taxon>Colpodellida</taxon>
        <taxon>Vitrellaceae</taxon>
        <taxon>Vitrella</taxon>
    </lineage>
</organism>
<evidence type="ECO:0000313" key="3">
    <source>
        <dbReference type="EMBL" id="CEL93335.1"/>
    </source>
</evidence>
<dbReference type="GO" id="GO:0004062">
    <property type="term" value="F:aryl sulfotransferase activity"/>
    <property type="evidence" value="ECO:0007669"/>
    <property type="project" value="InterPro"/>
</dbReference>
<dbReference type="EMBL" id="CDMY01000158">
    <property type="protein sequence ID" value="CEL93335.1"/>
    <property type="molecule type" value="Genomic_DNA"/>
</dbReference>
<feature type="compositionally biased region" description="Basic residues" evidence="1">
    <location>
        <begin position="91"/>
        <end position="119"/>
    </location>
</feature>
<feature type="region of interest" description="Disordered" evidence="1">
    <location>
        <begin position="782"/>
        <end position="824"/>
    </location>
</feature>
<dbReference type="Pfam" id="PF05935">
    <property type="entry name" value="Arylsulfotrans"/>
    <property type="match status" value="1"/>
</dbReference>
<feature type="compositionally biased region" description="Basic and acidic residues" evidence="1">
    <location>
        <begin position="1"/>
        <end position="12"/>
    </location>
</feature>
<feature type="transmembrane region" description="Helical" evidence="2">
    <location>
        <begin position="29"/>
        <end position="47"/>
    </location>
</feature>
<accession>A0A0G4EBI6</accession>
<keyword evidence="2" id="KW-0812">Transmembrane</keyword>
<evidence type="ECO:0000256" key="1">
    <source>
        <dbReference type="SAM" id="MobiDB-lite"/>
    </source>
</evidence>
<feature type="region of interest" description="Disordered" evidence="1">
    <location>
        <begin position="247"/>
        <end position="282"/>
    </location>
</feature>
<reference evidence="3 4" key="1">
    <citation type="submission" date="2014-11" db="EMBL/GenBank/DDBJ databases">
        <authorList>
            <person name="Zhu J."/>
            <person name="Qi W."/>
            <person name="Song R."/>
        </authorList>
    </citation>
    <scope>NUCLEOTIDE SEQUENCE [LARGE SCALE GENOMIC DNA]</scope>
</reference>
<protein>
    <submittedName>
        <fullName evidence="3">Uncharacterized protein</fullName>
    </submittedName>
</protein>
<keyword evidence="2" id="KW-1133">Transmembrane helix</keyword>
<dbReference type="PANTHER" id="PTHR35340">
    <property type="entry name" value="PQQ ENZYME REPEAT PROTEIN-RELATED"/>
    <property type="match status" value="1"/>
</dbReference>
<dbReference type="VEuPathDB" id="CryptoDB:Vbra_20168"/>
<evidence type="ECO:0000313" key="4">
    <source>
        <dbReference type="Proteomes" id="UP000041254"/>
    </source>
</evidence>
<keyword evidence="4" id="KW-1185">Reference proteome</keyword>
<feature type="region of interest" description="Disordered" evidence="1">
    <location>
        <begin position="48"/>
        <end position="135"/>
    </location>
</feature>
<dbReference type="Proteomes" id="UP000041254">
    <property type="component" value="Unassembled WGS sequence"/>
</dbReference>
<keyword evidence="2" id="KW-0472">Membrane</keyword>